<feature type="chain" id="PRO_5042908614" evidence="6">
    <location>
        <begin position="24"/>
        <end position="480"/>
    </location>
</feature>
<dbReference type="Proteomes" id="UP001319200">
    <property type="component" value="Unassembled WGS sequence"/>
</dbReference>
<evidence type="ECO:0000256" key="3">
    <source>
        <dbReference type="ARBA" id="ARBA00022729"/>
    </source>
</evidence>
<feature type="signal peptide" evidence="6">
    <location>
        <begin position="1"/>
        <end position="23"/>
    </location>
</feature>
<name>A0AAP2DQU2_9BACT</name>
<dbReference type="InterPro" id="IPR011990">
    <property type="entry name" value="TPR-like_helical_dom_sf"/>
</dbReference>
<comment type="caution">
    <text evidence="9">The sequence shown here is derived from an EMBL/GenBank/DDBJ whole genome shotgun (WGS) entry which is preliminary data.</text>
</comment>
<evidence type="ECO:0000259" key="8">
    <source>
        <dbReference type="Pfam" id="PF14322"/>
    </source>
</evidence>
<keyword evidence="10" id="KW-1185">Reference proteome</keyword>
<feature type="domain" description="RagB/SusD" evidence="7">
    <location>
        <begin position="355"/>
        <end position="441"/>
    </location>
</feature>
<evidence type="ECO:0000259" key="7">
    <source>
        <dbReference type="Pfam" id="PF07980"/>
    </source>
</evidence>
<evidence type="ECO:0000313" key="9">
    <source>
        <dbReference type="EMBL" id="MBT1698639.1"/>
    </source>
</evidence>
<dbReference type="Gene3D" id="1.25.40.900">
    <property type="match status" value="1"/>
</dbReference>
<feature type="domain" description="SusD-like N-terminal" evidence="8">
    <location>
        <begin position="87"/>
        <end position="226"/>
    </location>
</feature>
<reference evidence="9 10" key="1">
    <citation type="submission" date="2021-05" db="EMBL/GenBank/DDBJ databases">
        <title>A Polyphasic approach of four new species of the genus Ohtaekwangia: Ohtaekwangia histidinii sp. nov., Ohtaekwangia cretensis sp. nov., Ohtaekwangia indiensis sp. nov., Ohtaekwangia reichenbachii sp. nov. from diverse environment.</title>
        <authorList>
            <person name="Octaviana S."/>
        </authorList>
    </citation>
    <scope>NUCLEOTIDE SEQUENCE [LARGE SCALE GENOMIC DNA]</scope>
    <source>
        <strain evidence="9 10">PWU4</strain>
    </source>
</reference>
<evidence type="ECO:0000313" key="10">
    <source>
        <dbReference type="Proteomes" id="UP001319200"/>
    </source>
</evidence>
<protein>
    <submittedName>
        <fullName evidence="9">RagB/SusD family nutrient uptake outer membrane protein</fullName>
    </submittedName>
</protein>
<dbReference type="PROSITE" id="PS51257">
    <property type="entry name" value="PROKAR_LIPOPROTEIN"/>
    <property type="match status" value="1"/>
</dbReference>
<organism evidence="9 10">
    <name type="scientific">Chryseosolibacter histidini</name>
    <dbReference type="NCBI Taxonomy" id="2782349"/>
    <lineage>
        <taxon>Bacteria</taxon>
        <taxon>Pseudomonadati</taxon>
        <taxon>Bacteroidota</taxon>
        <taxon>Cytophagia</taxon>
        <taxon>Cytophagales</taxon>
        <taxon>Chryseotaleaceae</taxon>
        <taxon>Chryseosolibacter</taxon>
    </lineage>
</organism>
<evidence type="ECO:0000256" key="6">
    <source>
        <dbReference type="SAM" id="SignalP"/>
    </source>
</evidence>
<keyword evidence="5" id="KW-0998">Cell outer membrane</keyword>
<dbReference type="GO" id="GO:0009279">
    <property type="term" value="C:cell outer membrane"/>
    <property type="evidence" value="ECO:0007669"/>
    <property type="project" value="UniProtKB-SubCell"/>
</dbReference>
<dbReference type="CDD" id="cd08977">
    <property type="entry name" value="SusD"/>
    <property type="match status" value="1"/>
</dbReference>
<dbReference type="Pfam" id="PF07980">
    <property type="entry name" value="SusD_RagB"/>
    <property type="match status" value="1"/>
</dbReference>
<proteinExistence type="inferred from homology"/>
<dbReference type="AlphaFoldDB" id="A0AAP2DQU2"/>
<keyword evidence="4" id="KW-0472">Membrane</keyword>
<dbReference type="Gene3D" id="1.25.40.390">
    <property type="match status" value="1"/>
</dbReference>
<evidence type="ECO:0000256" key="2">
    <source>
        <dbReference type="ARBA" id="ARBA00006275"/>
    </source>
</evidence>
<dbReference type="Gene3D" id="2.20.20.130">
    <property type="match status" value="1"/>
</dbReference>
<sequence length="480" mass="52297">MKFTVKILSICLVLFLCSCESLLEIEPKQSVDPSKTLTAEGMQASLTNLYAYLKTTVLYGRDFVASAEALADNARIINRAGGRYQPQGTNTVNNHLNNWEFAYAAINEANLLLKNLPIADLTPTLRDEIEGQAKALRALFYFDLVRAYAYEPNMAPPDADRGGVPLMLSGVVLQSDIERKPRAAQSEIYAQIYADLTDALTKAPDAGGPAYITKGAVRALFAKVALYNQDWANAEAYATAALTAPNVPGLIDNANYVNGWRTSVHPESIFEVTFTNANESIGVNESVQSAFTTRSSLLVDRLAGYGAVVPTDAFLALFVKVTVPTPNVDVRRALYQPGVARSNVIATECTKFLGKSGTIYMDNIPLIRVSEVYLIRAEARAKQGGKDTEALSDLNAIAVREGRGATPYAALTGSALVDQIIAQRRLELAFEGDRWFDLKRRGANVVKASGNVPYTDFRILPGIPVREIQSNNLLLQNLGY</sequence>
<accession>A0AAP2DQU2</accession>
<keyword evidence="3 6" id="KW-0732">Signal</keyword>
<evidence type="ECO:0000256" key="1">
    <source>
        <dbReference type="ARBA" id="ARBA00004442"/>
    </source>
</evidence>
<evidence type="ECO:0000256" key="5">
    <source>
        <dbReference type="ARBA" id="ARBA00023237"/>
    </source>
</evidence>
<comment type="subcellular location">
    <subcellularLocation>
        <location evidence="1">Cell outer membrane</location>
    </subcellularLocation>
</comment>
<dbReference type="EMBL" id="JAHESF010000016">
    <property type="protein sequence ID" value="MBT1698639.1"/>
    <property type="molecule type" value="Genomic_DNA"/>
</dbReference>
<dbReference type="InterPro" id="IPR033985">
    <property type="entry name" value="SusD-like_N"/>
</dbReference>
<gene>
    <name evidence="9" type="ORF">KK083_17230</name>
</gene>
<evidence type="ECO:0000256" key="4">
    <source>
        <dbReference type="ARBA" id="ARBA00023136"/>
    </source>
</evidence>
<dbReference type="InterPro" id="IPR012944">
    <property type="entry name" value="SusD_RagB_dom"/>
</dbReference>
<dbReference type="RefSeq" id="WP_254165180.1">
    <property type="nucleotide sequence ID" value="NZ_JAHESF010000016.1"/>
</dbReference>
<dbReference type="SUPFAM" id="SSF48452">
    <property type="entry name" value="TPR-like"/>
    <property type="match status" value="1"/>
</dbReference>
<comment type="similarity">
    <text evidence="2">Belongs to the SusD family.</text>
</comment>
<dbReference type="Pfam" id="PF14322">
    <property type="entry name" value="SusD-like_3"/>
    <property type="match status" value="1"/>
</dbReference>